<sequence length="482" mass="55082">MCDTHDLHEPHKLIMRLSMENTKTSSEATSRPSPGRRTPRRKSAKKHRETPSRSRNTTPRSSPSRYSASPKKTPYTPIKIRRDEDGEGTLVSNRTLADMQMAKRNYLGRLEWAKGEEQLFEILFLRQDIPLLPLHWEVDFRGVPISGDCFCCKKGESPIIYAHTSTFLATTALTRLIDLTACVRTACQSGLRRKTPLMIKNALAKFIRWADEDGGYNHLQYIPNVLVEILDKNTEQADLTSIIEERMNALARLHRKALAIDQNSTESMDIERQVEMQIKSEVMASDEQQRQLLKQRGQSWGKLGSRIMSKLLGLIRFRPIIEPESHGETRVIDDEDEEQTAVGERKQIADRVSFKMEEDEKLNIKPESFEDDISMEDIPLAQSILPQSPLLPSPLLFRRSPPVIYGFFIISTTVCLFTVDSSKNESSMNLSLHLDMNFHDQSQSVWNALTVAIVACLARDDMMTRMDDFEEQRLVEESDVDA</sequence>
<protein>
    <submittedName>
        <fullName evidence="2">Uncharacterized protein</fullName>
    </submittedName>
</protein>
<dbReference type="EMBL" id="MTYH01000013">
    <property type="protein sequence ID" value="PNP47373.1"/>
    <property type="molecule type" value="Genomic_DNA"/>
</dbReference>
<reference evidence="2 3" key="1">
    <citation type="submission" date="2017-02" db="EMBL/GenBank/DDBJ databases">
        <title>Genomes of Trichoderma spp. with biocontrol activity.</title>
        <authorList>
            <person name="Gardiner D."/>
            <person name="Kazan K."/>
            <person name="Vos C."/>
            <person name="Harvey P."/>
        </authorList>
    </citation>
    <scope>NUCLEOTIDE SEQUENCE [LARGE SCALE GENOMIC DNA]</scope>
    <source>
        <strain evidence="2 3">A5MH</strain>
    </source>
</reference>
<dbReference type="Proteomes" id="UP000236546">
    <property type="component" value="Unassembled WGS sequence"/>
</dbReference>
<comment type="caution">
    <text evidence="2">The sequence shown here is derived from an EMBL/GenBank/DDBJ whole genome shotgun (WGS) entry which is preliminary data.</text>
</comment>
<organism evidence="2 3">
    <name type="scientific">Trichoderma gamsii</name>
    <dbReference type="NCBI Taxonomy" id="398673"/>
    <lineage>
        <taxon>Eukaryota</taxon>
        <taxon>Fungi</taxon>
        <taxon>Dikarya</taxon>
        <taxon>Ascomycota</taxon>
        <taxon>Pezizomycotina</taxon>
        <taxon>Sordariomycetes</taxon>
        <taxon>Hypocreomycetidae</taxon>
        <taxon>Hypocreales</taxon>
        <taxon>Hypocreaceae</taxon>
        <taxon>Trichoderma</taxon>
    </lineage>
</organism>
<feature type="compositionally biased region" description="Polar residues" evidence="1">
    <location>
        <begin position="19"/>
        <end position="28"/>
    </location>
</feature>
<name>A0A2K0TPD3_9HYPO</name>
<feature type="compositionally biased region" description="Basic residues" evidence="1">
    <location>
        <begin position="37"/>
        <end position="48"/>
    </location>
</feature>
<evidence type="ECO:0000313" key="3">
    <source>
        <dbReference type="Proteomes" id="UP000236546"/>
    </source>
</evidence>
<gene>
    <name evidence="2" type="ORF">TGAMA5MH_01190</name>
</gene>
<feature type="compositionally biased region" description="Low complexity" evidence="1">
    <location>
        <begin position="53"/>
        <end position="70"/>
    </location>
</feature>
<evidence type="ECO:0000256" key="1">
    <source>
        <dbReference type="SAM" id="MobiDB-lite"/>
    </source>
</evidence>
<dbReference type="AlphaFoldDB" id="A0A2K0TPD3"/>
<dbReference type="OrthoDB" id="5286775at2759"/>
<feature type="region of interest" description="Disordered" evidence="1">
    <location>
        <begin position="18"/>
        <end position="89"/>
    </location>
</feature>
<proteinExistence type="predicted"/>
<evidence type="ECO:0000313" key="2">
    <source>
        <dbReference type="EMBL" id="PNP47373.1"/>
    </source>
</evidence>
<accession>A0A2K0TPD3</accession>